<dbReference type="SMART" id="SM00387">
    <property type="entry name" value="HATPase_c"/>
    <property type="match status" value="1"/>
</dbReference>
<dbReference type="InterPro" id="IPR050736">
    <property type="entry name" value="Sensor_HK_Regulatory"/>
</dbReference>
<dbReference type="AlphaFoldDB" id="A0A1U7H972"/>
<dbReference type="EMBL" id="MRCB01000034">
    <property type="protein sequence ID" value="OKH20147.1"/>
    <property type="molecule type" value="Genomic_DNA"/>
</dbReference>
<dbReference type="CDD" id="cd00082">
    <property type="entry name" value="HisKA"/>
    <property type="match status" value="1"/>
</dbReference>
<reference evidence="9 10" key="1">
    <citation type="submission" date="2016-11" db="EMBL/GenBank/DDBJ databases">
        <title>Draft Genome Sequences of Nine Cyanobacterial Strains from Diverse Habitats.</title>
        <authorList>
            <person name="Zhu T."/>
            <person name="Hou S."/>
            <person name="Lu X."/>
            <person name="Hess W.R."/>
        </authorList>
    </citation>
    <scope>NUCLEOTIDE SEQUENCE [LARGE SCALE GENOMIC DNA]</scope>
    <source>
        <strain evidence="9 10">NIES-593</strain>
    </source>
</reference>
<dbReference type="Pfam" id="PF00512">
    <property type="entry name" value="HisKA"/>
    <property type="match status" value="1"/>
</dbReference>
<keyword evidence="6" id="KW-0902">Two-component regulatory system</keyword>
<dbReference type="OrthoDB" id="417111at2"/>
<proteinExistence type="predicted"/>
<dbReference type="PROSITE" id="PS50109">
    <property type="entry name" value="HIS_KIN"/>
    <property type="match status" value="1"/>
</dbReference>
<keyword evidence="4" id="KW-0808">Transferase</keyword>
<keyword evidence="5 9" id="KW-0418">Kinase</keyword>
<dbReference type="FunFam" id="3.30.565.10:FF:000006">
    <property type="entry name" value="Sensor histidine kinase WalK"/>
    <property type="match status" value="1"/>
</dbReference>
<dbReference type="InterPro" id="IPR003594">
    <property type="entry name" value="HATPase_dom"/>
</dbReference>
<keyword evidence="3" id="KW-0597">Phosphoprotein</keyword>
<evidence type="ECO:0000256" key="6">
    <source>
        <dbReference type="ARBA" id="ARBA00023012"/>
    </source>
</evidence>
<feature type="domain" description="Histidine kinase" evidence="8">
    <location>
        <begin position="209"/>
        <end position="426"/>
    </location>
</feature>
<keyword evidence="7" id="KW-1133">Transmembrane helix</keyword>
<evidence type="ECO:0000313" key="9">
    <source>
        <dbReference type="EMBL" id="OKH20147.1"/>
    </source>
</evidence>
<comment type="catalytic activity">
    <reaction evidence="1">
        <text>ATP + protein L-histidine = ADP + protein N-phospho-L-histidine.</text>
        <dbReference type="EC" id="2.7.13.3"/>
    </reaction>
</comment>
<organism evidence="9 10">
    <name type="scientific">Hydrococcus rivularis NIES-593</name>
    <dbReference type="NCBI Taxonomy" id="1921803"/>
    <lineage>
        <taxon>Bacteria</taxon>
        <taxon>Bacillati</taxon>
        <taxon>Cyanobacteriota</taxon>
        <taxon>Cyanophyceae</taxon>
        <taxon>Pleurocapsales</taxon>
        <taxon>Hydrococcaceae</taxon>
        <taxon>Hydrococcus</taxon>
    </lineage>
</organism>
<evidence type="ECO:0000256" key="4">
    <source>
        <dbReference type="ARBA" id="ARBA00022679"/>
    </source>
</evidence>
<evidence type="ECO:0000256" key="2">
    <source>
        <dbReference type="ARBA" id="ARBA00012438"/>
    </source>
</evidence>
<accession>A0A1U7H972</accession>
<keyword evidence="7" id="KW-0472">Membrane</keyword>
<dbReference type="PANTHER" id="PTHR43711:SF1">
    <property type="entry name" value="HISTIDINE KINASE 1"/>
    <property type="match status" value="1"/>
</dbReference>
<dbReference type="InterPro" id="IPR005467">
    <property type="entry name" value="His_kinase_dom"/>
</dbReference>
<evidence type="ECO:0000259" key="8">
    <source>
        <dbReference type="PROSITE" id="PS50109"/>
    </source>
</evidence>
<keyword evidence="10" id="KW-1185">Reference proteome</keyword>
<dbReference type="Gene3D" id="3.30.565.10">
    <property type="entry name" value="Histidine kinase-like ATPase, C-terminal domain"/>
    <property type="match status" value="1"/>
</dbReference>
<dbReference type="PANTHER" id="PTHR43711">
    <property type="entry name" value="TWO-COMPONENT HISTIDINE KINASE"/>
    <property type="match status" value="1"/>
</dbReference>
<sequence>MFHRSRRRLAYWFTLSMGSILILFAFTIYYLQLKDRIRAFDETLYAQTKRINAKTDYELEKGRWQINAEKISLQEGDAPPLEIETEIAYIRWYDARGQLVQFIGTAAPKKLSSAPGYQSLKGNNNEVSDQQWLRQLTLPIKQDETAIAYLQVAACLSPIQENLKQTRLFLSLGVPLTLGLTGLVGWILGGLAMQPSRRAYEQLQRFTADASHELRAPVAAILSNAQVGLLAPVEDSLQQRQRLGKIVQTTKSMSSLIDNLLFLARHEGRLNPQDLKEIDLVDLLKSSVDRYQTLAAERNLNLIADLPLEPLKLNADSALLSQAVKNLLDNACKYTSSGGTVQLKLLTKVRRVFIEVEDNGIGIPQADLPHIFKRFYRVDEARSRQTGGFGLGLAIAQQIIEAHGGQIAVESTLGKGTKFQICLPVG</sequence>
<dbReference type="RefSeq" id="WP_073601239.1">
    <property type="nucleotide sequence ID" value="NZ_MRCB01000034.1"/>
</dbReference>
<dbReference type="Proteomes" id="UP000186868">
    <property type="component" value="Unassembled WGS sequence"/>
</dbReference>
<dbReference type="Pfam" id="PF02518">
    <property type="entry name" value="HATPase_c"/>
    <property type="match status" value="1"/>
</dbReference>
<evidence type="ECO:0000313" key="10">
    <source>
        <dbReference type="Proteomes" id="UP000186868"/>
    </source>
</evidence>
<dbReference type="PRINTS" id="PR00344">
    <property type="entry name" value="BCTRLSENSOR"/>
</dbReference>
<protein>
    <recommendedName>
        <fullName evidence="2">histidine kinase</fullName>
        <ecNumber evidence="2">2.7.13.3</ecNumber>
    </recommendedName>
</protein>
<dbReference type="Gene3D" id="1.10.287.130">
    <property type="match status" value="1"/>
</dbReference>
<dbReference type="EC" id="2.7.13.3" evidence="2"/>
<evidence type="ECO:0000256" key="3">
    <source>
        <dbReference type="ARBA" id="ARBA00022553"/>
    </source>
</evidence>
<dbReference type="SMART" id="SM00388">
    <property type="entry name" value="HisKA"/>
    <property type="match status" value="1"/>
</dbReference>
<comment type="caution">
    <text evidence="9">The sequence shown here is derived from an EMBL/GenBank/DDBJ whole genome shotgun (WGS) entry which is preliminary data.</text>
</comment>
<evidence type="ECO:0000256" key="5">
    <source>
        <dbReference type="ARBA" id="ARBA00022777"/>
    </source>
</evidence>
<keyword evidence="7" id="KW-0812">Transmembrane</keyword>
<evidence type="ECO:0000256" key="1">
    <source>
        <dbReference type="ARBA" id="ARBA00000085"/>
    </source>
</evidence>
<dbReference type="InterPro" id="IPR004358">
    <property type="entry name" value="Sig_transdc_His_kin-like_C"/>
</dbReference>
<dbReference type="InterPro" id="IPR036097">
    <property type="entry name" value="HisK_dim/P_sf"/>
</dbReference>
<gene>
    <name evidence="9" type="ORF">NIES593_19865</name>
</gene>
<dbReference type="SUPFAM" id="SSF47384">
    <property type="entry name" value="Homodimeric domain of signal transducing histidine kinase"/>
    <property type="match status" value="1"/>
</dbReference>
<dbReference type="InterPro" id="IPR036890">
    <property type="entry name" value="HATPase_C_sf"/>
</dbReference>
<evidence type="ECO:0000256" key="7">
    <source>
        <dbReference type="SAM" id="Phobius"/>
    </source>
</evidence>
<feature type="transmembrane region" description="Helical" evidence="7">
    <location>
        <begin position="168"/>
        <end position="188"/>
    </location>
</feature>
<dbReference type="GO" id="GO:0000155">
    <property type="term" value="F:phosphorelay sensor kinase activity"/>
    <property type="evidence" value="ECO:0007669"/>
    <property type="project" value="InterPro"/>
</dbReference>
<dbReference type="CDD" id="cd00075">
    <property type="entry name" value="HATPase"/>
    <property type="match status" value="1"/>
</dbReference>
<dbReference type="STRING" id="1921803.NIES593_19865"/>
<name>A0A1U7H972_9CYAN</name>
<feature type="transmembrane region" description="Helical" evidence="7">
    <location>
        <begin position="9"/>
        <end position="31"/>
    </location>
</feature>
<dbReference type="SUPFAM" id="SSF55874">
    <property type="entry name" value="ATPase domain of HSP90 chaperone/DNA topoisomerase II/histidine kinase"/>
    <property type="match status" value="1"/>
</dbReference>
<dbReference type="InterPro" id="IPR003661">
    <property type="entry name" value="HisK_dim/P_dom"/>
</dbReference>